<dbReference type="GO" id="GO:0003677">
    <property type="term" value="F:DNA binding"/>
    <property type="evidence" value="ECO:0007669"/>
    <property type="project" value="UniProtKB-KW"/>
</dbReference>
<dbReference type="EMBL" id="MFGX01000038">
    <property type="protein sequence ID" value="OGF56309.1"/>
    <property type="molecule type" value="Genomic_DNA"/>
</dbReference>
<sequence length="92" mass="10618">MNKQEFTEQLARKTQLSKRQAAETVDTFLGLIVESCQRNEKVRLTGFGTFEPYQRKAARRINPRTKQPIQVPARRVPKFRPSTAFKKALARG</sequence>
<organism evidence="4 5">
    <name type="scientific">Fraserbacteria sp. (strain RBG_16_55_9)</name>
    <dbReference type="NCBI Taxonomy" id="1817864"/>
    <lineage>
        <taxon>Bacteria</taxon>
        <taxon>Candidatus Fraseribacteriota</taxon>
    </lineage>
</organism>
<dbReference type="Proteomes" id="UP000179157">
    <property type="component" value="Unassembled WGS sequence"/>
</dbReference>
<dbReference type="Pfam" id="PF00216">
    <property type="entry name" value="Bac_DNA_binding"/>
    <property type="match status" value="1"/>
</dbReference>
<evidence type="ECO:0000256" key="2">
    <source>
        <dbReference type="ARBA" id="ARBA00023125"/>
    </source>
</evidence>
<dbReference type="AlphaFoldDB" id="A0A1F5UYQ5"/>
<comment type="similarity">
    <text evidence="3">Belongs to the bacterial histone-like protein family.</text>
</comment>
<evidence type="ECO:0000313" key="4">
    <source>
        <dbReference type="EMBL" id="OGF56309.1"/>
    </source>
</evidence>
<reference evidence="4 5" key="1">
    <citation type="journal article" date="2016" name="Nat. Commun.">
        <title>Thousands of microbial genomes shed light on interconnected biogeochemical processes in an aquifer system.</title>
        <authorList>
            <person name="Anantharaman K."/>
            <person name="Brown C.T."/>
            <person name="Hug L.A."/>
            <person name="Sharon I."/>
            <person name="Castelle C.J."/>
            <person name="Probst A.J."/>
            <person name="Thomas B.C."/>
            <person name="Singh A."/>
            <person name="Wilkins M.J."/>
            <person name="Karaoz U."/>
            <person name="Brodie E.L."/>
            <person name="Williams K.H."/>
            <person name="Hubbard S.S."/>
            <person name="Banfield J.F."/>
        </authorList>
    </citation>
    <scope>NUCLEOTIDE SEQUENCE [LARGE SCALE GENOMIC DNA]</scope>
    <source>
        <strain evidence="5">RBG_16_55_9</strain>
    </source>
</reference>
<evidence type="ECO:0000256" key="3">
    <source>
        <dbReference type="RuleBase" id="RU003939"/>
    </source>
</evidence>
<dbReference type="InterPro" id="IPR010992">
    <property type="entry name" value="IHF-like_DNA-bd_dom_sf"/>
</dbReference>
<gene>
    <name evidence="4" type="ORF">A2Z21_03920</name>
</gene>
<dbReference type="SMART" id="SM00411">
    <property type="entry name" value="BHL"/>
    <property type="match status" value="1"/>
</dbReference>
<dbReference type="STRING" id="1817864.A2Z21_03920"/>
<evidence type="ECO:0000313" key="5">
    <source>
        <dbReference type="Proteomes" id="UP000179157"/>
    </source>
</evidence>
<protein>
    <recommendedName>
        <fullName evidence="6">DNA-binding protein</fullName>
    </recommendedName>
</protein>
<dbReference type="GO" id="GO:0030527">
    <property type="term" value="F:structural constituent of chromatin"/>
    <property type="evidence" value="ECO:0007669"/>
    <property type="project" value="InterPro"/>
</dbReference>
<comment type="caution">
    <text evidence="4">The sequence shown here is derived from an EMBL/GenBank/DDBJ whole genome shotgun (WGS) entry which is preliminary data.</text>
</comment>
<dbReference type="CDD" id="cd13831">
    <property type="entry name" value="HU"/>
    <property type="match status" value="1"/>
</dbReference>
<dbReference type="SUPFAM" id="SSF47729">
    <property type="entry name" value="IHF-like DNA-binding proteins"/>
    <property type="match status" value="1"/>
</dbReference>
<dbReference type="PANTHER" id="PTHR33175">
    <property type="entry name" value="DNA-BINDING PROTEIN HU"/>
    <property type="match status" value="1"/>
</dbReference>
<dbReference type="InterPro" id="IPR000119">
    <property type="entry name" value="Hist_DNA-bd"/>
</dbReference>
<name>A0A1F5UYQ5_FRAXR</name>
<keyword evidence="1" id="KW-0226">DNA condensation</keyword>
<proteinExistence type="inferred from homology"/>
<dbReference type="Gene3D" id="4.10.520.10">
    <property type="entry name" value="IHF-like DNA-binding proteins"/>
    <property type="match status" value="1"/>
</dbReference>
<evidence type="ECO:0000256" key="1">
    <source>
        <dbReference type="ARBA" id="ARBA00023067"/>
    </source>
</evidence>
<evidence type="ECO:0008006" key="6">
    <source>
        <dbReference type="Google" id="ProtNLM"/>
    </source>
</evidence>
<dbReference type="PANTHER" id="PTHR33175:SF3">
    <property type="entry name" value="DNA-BINDING PROTEIN HU-BETA"/>
    <property type="match status" value="1"/>
</dbReference>
<accession>A0A1F5UYQ5</accession>
<keyword evidence="2" id="KW-0238">DNA-binding</keyword>
<dbReference type="PRINTS" id="PR01727">
    <property type="entry name" value="DNABINDINGHU"/>
</dbReference>
<dbReference type="GO" id="GO:0030261">
    <property type="term" value="P:chromosome condensation"/>
    <property type="evidence" value="ECO:0007669"/>
    <property type="project" value="UniProtKB-KW"/>
</dbReference>